<dbReference type="SUPFAM" id="SSF54768">
    <property type="entry name" value="dsRNA-binding domain-like"/>
    <property type="match status" value="1"/>
</dbReference>
<dbReference type="Proteomes" id="UP000886523">
    <property type="component" value="Unassembled WGS sequence"/>
</dbReference>
<dbReference type="InterPro" id="IPR014720">
    <property type="entry name" value="dsRBD_dom"/>
</dbReference>
<evidence type="ECO:0000259" key="1">
    <source>
        <dbReference type="Pfam" id="PF00035"/>
    </source>
</evidence>
<dbReference type="Pfam" id="PF00035">
    <property type="entry name" value="dsrm"/>
    <property type="match status" value="1"/>
</dbReference>
<evidence type="ECO:0000313" key="3">
    <source>
        <dbReference type="Proteomes" id="UP000886523"/>
    </source>
</evidence>
<gene>
    <name evidence="2" type="ORF">BS47DRAFT_957798</name>
</gene>
<accession>A0A9P6AB46</accession>
<name>A0A9P6AB46_9AGAM</name>
<sequence>MSSSSNRSVNKAGAAERLLHKFLQRNRQDLRWKEELHEVSDANKSRYWQVTAVVDGEEIGIGSEPKLRAAKARAAEVRIVDMY</sequence>
<proteinExistence type="predicted"/>
<evidence type="ECO:0000313" key="2">
    <source>
        <dbReference type="EMBL" id="KAF9502910.1"/>
    </source>
</evidence>
<dbReference type="Gene3D" id="3.30.160.20">
    <property type="match status" value="1"/>
</dbReference>
<organism evidence="2 3">
    <name type="scientific">Hydnum rufescens UP504</name>
    <dbReference type="NCBI Taxonomy" id="1448309"/>
    <lineage>
        <taxon>Eukaryota</taxon>
        <taxon>Fungi</taxon>
        <taxon>Dikarya</taxon>
        <taxon>Basidiomycota</taxon>
        <taxon>Agaricomycotina</taxon>
        <taxon>Agaricomycetes</taxon>
        <taxon>Cantharellales</taxon>
        <taxon>Hydnaceae</taxon>
        <taxon>Hydnum</taxon>
    </lineage>
</organism>
<feature type="domain" description="DRBM" evidence="1">
    <location>
        <begin position="18"/>
        <end position="76"/>
    </location>
</feature>
<comment type="caution">
    <text evidence="2">The sequence shown here is derived from an EMBL/GenBank/DDBJ whole genome shotgun (WGS) entry which is preliminary data.</text>
</comment>
<dbReference type="AlphaFoldDB" id="A0A9P6AB46"/>
<reference evidence="2" key="1">
    <citation type="journal article" date="2020" name="Nat. Commun.">
        <title>Large-scale genome sequencing of mycorrhizal fungi provides insights into the early evolution of symbiotic traits.</title>
        <authorList>
            <person name="Miyauchi S."/>
            <person name="Kiss E."/>
            <person name="Kuo A."/>
            <person name="Drula E."/>
            <person name="Kohler A."/>
            <person name="Sanchez-Garcia M."/>
            <person name="Morin E."/>
            <person name="Andreopoulos B."/>
            <person name="Barry K.W."/>
            <person name="Bonito G."/>
            <person name="Buee M."/>
            <person name="Carver A."/>
            <person name="Chen C."/>
            <person name="Cichocki N."/>
            <person name="Clum A."/>
            <person name="Culley D."/>
            <person name="Crous P.W."/>
            <person name="Fauchery L."/>
            <person name="Girlanda M."/>
            <person name="Hayes R.D."/>
            <person name="Keri Z."/>
            <person name="LaButti K."/>
            <person name="Lipzen A."/>
            <person name="Lombard V."/>
            <person name="Magnuson J."/>
            <person name="Maillard F."/>
            <person name="Murat C."/>
            <person name="Nolan M."/>
            <person name="Ohm R.A."/>
            <person name="Pangilinan J."/>
            <person name="Pereira M.F."/>
            <person name="Perotto S."/>
            <person name="Peter M."/>
            <person name="Pfister S."/>
            <person name="Riley R."/>
            <person name="Sitrit Y."/>
            <person name="Stielow J.B."/>
            <person name="Szollosi G."/>
            <person name="Zifcakova L."/>
            <person name="Stursova M."/>
            <person name="Spatafora J.W."/>
            <person name="Tedersoo L."/>
            <person name="Vaario L.M."/>
            <person name="Yamada A."/>
            <person name="Yan M."/>
            <person name="Wang P."/>
            <person name="Xu J."/>
            <person name="Bruns T."/>
            <person name="Baldrian P."/>
            <person name="Vilgalys R."/>
            <person name="Dunand C."/>
            <person name="Henrissat B."/>
            <person name="Grigoriev I.V."/>
            <person name="Hibbett D."/>
            <person name="Nagy L.G."/>
            <person name="Martin F.M."/>
        </authorList>
    </citation>
    <scope>NUCLEOTIDE SEQUENCE</scope>
    <source>
        <strain evidence="2">UP504</strain>
    </source>
</reference>
<protein>
    <recommendedName>
        <fullName evidence="1">DRBM domain-containing protein</fullName>
    </recommendedName>
</protein>
<keyword evidence="3" id="KW-1185">Reference proteome</keyword>
<dbReference type="EMBL" id="MU129531">
    <property type="protein sequence ID" value="KAF9502910.1"/>
    <property type="molecule type" value="Genomic_DNA"/>
</dbReference>